<feature type="transmembrane region" description="Helical" evidence="2">
    <location>
        <begin position="27"/>
        <end position="46"/>
    </location>
</feature>
<evidence type="ECO:0000313" key="6">
    <source>
        <dbReference type="Proteomes" id="UP000295517"/>
    </source>
</evidence>
<dbReference type="AlphaFoldDB" id="A0AAX1EJT2"/>
<dbReference type="Proteomes" id="UP000295517">
    <property type="component" value="Chromosome"/>
</dbReference>
<keyword evidence="2" id="KW-0472">Membrane</keyword>
<dbReference type="SMART" id="SM00267">
    <property type="entry name" value="GGDEF"/>
    <property type="match status" value="1"/>
</dbReference>
<keyword evidence="2" id="KW-0812">Transmembrane</keyword>
<dbReference type="InterPro" id="IPR035919">
    <property type="entry name" value="EAL_sf"/>
</dbReference>
<dbReference type="CDD" id="cd01949">
    <property type="entry name" value="GGDEF"/>
    <property type="match status" value="1"/>
</dbReference>
<protein>
    <submittedName>
        <fullName evidence="5">Bifunctional diguanylate cyclase/phosphodiesterase</fullName>
    </submittedName>
</protein>
<gene>
    <name evidence="5" type="ORF">E3983_12485</name>
</gene>
<dbReference type="Pfam" id="PF00563">
    <property type="entry name" value="EAL"/>
    <property type="match status" value="1"/>
</dbReference>
<dbReference type="InterPro" id="IPR000160">
    <property type="entry name" value="GGDEF_dom"/>
</dbReference>
<comment type="cofactor">
    <cofactor evidence="1">
        <name>Mg(2+)</name>
        <dbReference type="ChEBI" id="CHEBI:18420"/>
    </cofactor>
</comment>
<name>A0AAX1EJT2_9GAMM</name>
<dbReference type="SUPFAM" id="SSF141868">
    <property type="entry name" value="EAL domain-like"/>
    <property type="match status" value="1"/>
</dbReference>
<dbReference type="GO" id="GO:0071111">
    <property type="term" value="F:cyclic-guanylate-specific phosphodiesterase activity"/>
    <property type="evidence" value="ECO:0007669"/>
    <property type="project" value="InterPro"/>
</dbReference>
<keyword evidence="2" id="KW-1133">Transmembrane helix</keyword>
<accession>A0AAX1EJT2</accession>
<dbReference type="InterPro" id="IPR043128">
    <property type="entry name" value="Rev_trsase/Diguanyl_cyclase"/>
</dbReference>
<organism evidence="5 6">
    <name type="scientific">Legionella israelensis</name>
    <dbReference type="NCBI Taxonomy" id="454"/>
    <lineage>
        <taxon>Bacteria</taxon>
        <taxon>Pseudomonadati</taxon>
        <taxon>Pseudomonadota</taxon>
        <taxon>Gammaproteobacteria</taxon>
        <taxon>Legionellales</taxon>
        <taxon>Legionellaceae</taxon>
        <taxon>Legionella</taxon>
    </lineage>
</organism>
<dbReference type="InterPro" id="IPR029787">
    <property type="entry name" value="Nucleotide_cyclase"/>
</dbReference>
<dbReference type="InterPro" id="IPR050706">
    <property type="entry name" value="Cyclic-di-GMP_PDE-like"/>
</dbReference>
<dbReference type="PROSITE" id="PS50887">
    <property type="entry name" value="GGDEF"/>
    <property type="match status" value="1"/>
</dbReference>
<dbReference type="NCBIfam" id="TIGR00254">
    <property type="entry name" value="GGDEF"/>
    <property type="match status" value="1"/>
</dbReference>
<dbReference type="InterPro" id="IPR001633">
    <property type="entry name" value="EAL_dom"/>
</dbReference>
<evidence type="ECO:0000313" key="5">
    <source>
        <dbReference type="EMBL" id="QBR85423.1"/>
    </source>
</evidence>
<dbReference type="Gene3D" id="3.20.20.450">
    <property type="entry name" value="EAL domain"/>
    <property type="match status" value="1"/>
</dbReference>
<dbReference type="FunFam" id="3.30.70.270:FF:000001">
    <property type="entry name" value="Diguanylate cyclase domain protein"/>
    <property type="match status" value="1"/>
</dbReference>
<dbReference type="EMBL" id="CP038254">
    <property type="protein sequence ID" value="QBR85423.1"/>
    <property type="molecule type" value="Genomic_DNA"/>
</dbReference>
<dbReference type="PANTHER" id="PTHR33121">
    <property type="entry name" value="CYCLIC DI-GMP PHOSPHODIESTERASE PDEF"/>
    <property type="match status" value="1"/>
</dbReference>
<dbReference type="CDD" id="cd01948">
    <property type="entry name" value="EAL"/>
    <property type="match status" value="1"/>
</dbReference>
<feature type="domain" description="EAL" evidence="3">
    <location>
        <begin position="252"/>
        <end position="506"/>
    </location>
</feature>
<proteinExistence type="predicted"/>
<dbReference type="PANTHER" id="PTHR33121:SF70">
    <property type="entry name" value="SIGNALING PROTEIN YKOW"/>
    <property type="match status" value="1"/>
</dbReference>
<dbReference type="SMART" id="SM00052">
    <property type="entry name" value="EAL"/>
    <property type="match status" value="1"/>
</dbReference>
<evidence type="ECO:0000256" key="1">
    <source>
        <dbReference type="ARBA" id="ARBA00001946"/>
    </source>
</evidence>
<dbReference type="Pfam" id="PF00990">
    <property type="entry name" value="GGDEF"/>
    <property type="match status" value="1"/>
</dbReference>
<feature type="domain" description="GGDEF" evidence="4">
    <location>
        <begin position="111"/>
        <end position="243"/>
    </location>
</feature>
<sequence>MYILFLLSATLPFTLWAFFQGDIYIFLGISSSIFILFMFSISYYIHQFMRTSHSLKYQNIDLVARNHRLGKKMIERSEWLTNHDLLTQLPNKSAMLDHIRKSIAYAKRFHSSLFLFFIDIDNFKIINDHFSHEEGDFLLKKIAQRLTKSVRESDTVARFGGDEFVILFLTNDTKDLCKLAEKLLHEINRPVKIENHHVIVTASIGISLYPKDGKKAGTLLKSADIAMSMAKKNGKNNFKCFEKQSNVLIKKRLNLQIDLYNALQKNEFFLLFQPIVNLKTGHIVATEALVRWQHPREGILMPSEFIPIAEESGMIIQLGQWIFYKACLQNKAWQEAGLKPIRMAVNVSAHQLKNSDFIHFIEDILKKIELKPQYIEIELTERSLMDNSHMIQKALEHLHKKGVSIAIDDFGVGYSGISYIRQFPIDKLKIDGSFICQCTSNPDDASIIKAIIGMARSLKLDVIAEGIENDAQRQFLIHSHCHEGQGFIFSPPVEGKAIVSFMKKNWKTNQVSGT</sequence>
<evidence type="ECO:0000256" key="2">
    <source>
        <dbReference type="SAM" id="Phobius"/>
    </source>
</evidence>
<dbReference type="SUPFAM" id="SSF55073">
    <property type="entry name" value="Nucleotide cyclase"/>
    <property type="match status" value="1"/>
</dbReference>
<dbReference type="PROSITE" id="PS50883">
    <property type="entry name" value="EAL"/>
    <property type="match status" value="1"/>
</dbReference>
<evidence type="ECO:0000259" key="4">
    <source>
        <dbReference type="PROSITE" id="PS50887"/>
    </source>
</evidence>
<evidence type="ECO:0000259" key="3">
    <source>
        <dbReference type="PROSITE" id="PS50883"/>
    </source>
</evidence>
<reference evidence="5 6" key="1">
    <citation type="submission" date="2019-03" db="EMBL/GenBank/DDBJ databases">
        <title>Diverse conjugative elements silence natural transformation in Legionella species.</title>
        <authorList>
            <person name="Durieux I."/>
            <person name="Ginevra C."/>
            <person name="Attaiech L."/>
            <person name="Picq K."/>
            <person name="Juan P.A."/>
            <person name="Jarraud S."/>
            <person name="Charpentier X."/>
        </authorList>
    </citation>
    <scope>NUCLEOTIDE SEQUENCE [LARGE SCALE GENOMIC DNA]</scope>
    <source>
        <strain evidence="5 6">HL-0427-4011</strain>
    </source>
</reference>
<dbReference type="Gene3D" id="3.30.70.270">
    <property type="match status" value="1"/>
</dbReference>